<feature type="compositionally biased region" description="Low complexity" evidence="1">
    <location>
        <begin position="357"/>
        <end position="394"/>
    </location>
</feature>
<evidence type="ECO:0000313" key="3">
    <source>
        <dbReference type="Proteomes" id="UP000319804"/>
    </source>
</evidence>
<evidence type="ECO:0000256" key="1">
    <source>
        <dbReference type="SAM" id="MobiDB-lite"/>
    </source>
</evidence>
<accession>A0A4Y3UK02</accession>
<feature type="region of interest" description="Disordered" evidence="1">
    <location>
        <begin position="355"/>
        <end position="417"/>
    </location>
</feature>
<dbReference type="OrthoDB" id="5081882at2"/>
<feature type="region of interest" description="Disordered" evidence="1">
    <location>
        <begin position="219"/>
        <end position="240"/>
    </location>
</feature>
<feature type="compositionally biased region" description="Basic and acidic residues" evidence="1">
    <location>
        <begin position="228"/>
        <end position="237"/>
    </location>
</feature>
<feature type="compositionally biased region" description="Basic and acidic residues" evidence="1">
    <location>
        <begin position="298"/>
        <end position="309"/>
    </location>
</feature>
<dbReference type="RefSeq" id="WP_141379671.1">
    <property type="nucleotide sequence ID" value="NZ_BJNA01000008.1"/>
</dbReference>
<comment type="caution">
    <text evidence="2">The sequence shown here is derived from an EMBL/GenBank/DDBJ whole genome shotgun (WGS) entry which is preliminary data.</text>
</comment>
<dbReference type="AlphaFoldDB" id="A0A4Y3UK02"/>
<organism evidence="2 3">
    <name type="scientific">Microbacterium lacticum</name>
    <dbReference type="NCBI Taxonomy" id="33885"/>
    <lineage>
        <taxon>Bacteria</taxon>
        <taxon>Bacillati</taxon>
        <taxon>Actinomycetota</taxon>
        <taxon>Actinomycetes</taxon>
        <taxon>Micrococcales</taxon>
        <taxon>Microbacteriaceae</taxon>
        <taxon>Microbacterium</taxon>
    </lineage>
</organism>
<sequence length="524" mass="53664">MSVIAPIVLLDPPAALRRLRADEAPYPGTLHAGDPQTVHVDVDLLPAAVWRCRPDGHLLVPHDLARTADGHAAVMIHCPERLVSFVGAATPPGEAVTIAVSVLRAAEEARRAGIEAGAWWVDAGGRPVLAAGGDRRWAGDAADLLAELAELMRAQEAREAPALWAPPASRGEHRTAREVADALDDAARLVAAPRLHAANVASCEEALFAAAAPEALARAASDGAEESIAPRRADSLRRTATPEAAESWLARFTDAEWAARVAEALRSLVALPARMGERRRERSVRAAGSARRGGRAARAADRGEVDARSRRGGGAAQPAAATSATGAKRRAPLLIAAAVGAVVLLGGLLWPEPGSRAADGAPVSPSPGSASAAVDPAATAPADASADPATEPAAGDPATPDAVVSPATTPPSEGGDLEEAARQIVRAVAACTPEPESCAVLREDATAEPLSGLVTSPTEPVITLVDEYGGVAVFRLEPAAAGTEPPTEPTEAEAMGSGAAQILVLVSVDGKWLIRDVYDVADQP</sequence>
<proteinExistence type="predicted"/>
<evidence type="ECO:0000313" key="2">
    <source>
        <dbReference type="EMBL" id="TQN00454.1"/>
    </source>
</evidence>
<dbReference type="Proteomes" id="UP000319804">
    <property type="component" value="Unassembled WGS sequence"/>
</dbReference>
<reference evidence="2 3" key="1">
    <citation type="submission" date="2019-06" db="EMBL/GenBank/DDBJ databases">
        <title>Sequencing the genomes of 1000 actinobacteria strains.</title>
        <authorList>
            <person name="Klenk H.-P."/>
        </authorList>
    </citation>
    <scope>NUCLEOTIDE SEQUENCE [LARGE SCALE GENOMIC DNA]</scope>
    <source>
        <strain evidence="2 3">DSM 20427</strain>
    </source>
</reference>
<name>A0A4Y3UK02_9MICO</name>
<dbReference type="EMBL" id="VFPS01000001">
    <property type="protein sequence ID" value="TQN00454.1"/>
    <property type="molecule type" value="Genomic_DNA"/>
</dbReference>
<gene>
    <name evidence="2" type="ORF">FHX68_0549</name>
</gene>
<feature type="region of interest" description="Disordered" evidence="1">
    <location>
        <begin position="279"/>
        <end position="326"/>
    </location>
</feature>
<protein>
    <submittedName>
        <fullName evidence="2">Uncharacterized protein</fullName>
    </submittedName>
</protein>
<feature type="compositionally biased region" description="Low complexity" evidence="1">
    <location>
        <begin position="316"/>
        <end position="326"/>
    </location>
</feature>
<keyword evidence="3" id="KW-1185">Reference proteome</keyword>